<feature type="domain" description="Tryptophan synthase beta chain-like PALP" evidence="5">
    <location>
        <begin position="21"/>
        <end position="288"/>
    </location>
</feature>
<dbReference type="CDD" id="cd01561">
    <property type="entry name" value="CBS_like"/>
    <property type="match status" value="1"/>
</dbReference>
<protein>
    <submittedName>
        <fullName evidence="6">2,3-diaminopropionate biosynthesis protein SbnA</fullName>
    </submittedName>
</protein>
<evidence type="ECO:0000259" key="5">
    <source>
        <dbReference type="Pfam" id="PF00291"/>
    </source>
</evidence>
<dbReference type="PANTHER" id="PTHR10314">
    <property type="entry name" value="CYSTATHIONINE BETA-SYNTHASE"/>
    <property type="match status" value="1"/>
</dbReference>
<evidence type="ECO:0000313" key="6">
    <source>
        <dbReference type="EMBL" id="MFC5473748.1"/>
    </source>
</evidence>
<dbReference type="InterPro" id="IPR001926">
    <property type="entry name" value="TrpB-like_PALP"/>
</dbReference>
<keyword evidence="7" id="KW-1185">Reference proteome</keyword>
<dbReference type="InterPro" id="IPR050214">
    <property type="entry name" value="Cys_Synth/Cystath_Beta-Synth"/>
</dbReference>
<keyword evidence="3" id="KW-0808">Transferase</keyword>
<evidence type="ECO:0000256" key="1">
    <source>
        <dbReference type="ARBA" id="ARBA00001933"/>
    </source>
</evidence>
<dbReference type="Proteomes" id="UP001596045">
    <property type="component" value="Unassembled WGS sequence"/>
</dbReference>
<reference evidence="7" key="1">
    <citation type="journal article" date="2019" name="Int. J. Syst. Evol. Microbiol.">
        <title>The Global Catalogue of Microorganisms (GCM) 10K type strain sequencing project: providing services to taxonomists for standard genome sequencing and annotation.</title>
        <authorList>
            <consortium name="The Broad Institute Genomics Platform"/>
            <consortium name="The Broad Institute Genome Sequencing Center for Infectious Disease"/>
            <person name="Wu L."/>
            <person name="Ma J."/>
        </authorList>
    </citation>
    <scope>NUCLEOTIDE SEQUENCE [LARGE SCALE GENOMIC DNA]</scope>
    <source>
        <strain evidence="7">JCM 17066</strain>
    </source>
</reference>
<proteinExistence type="predicted"/>
<evidence type="ECO:0000313" key="7">
    <source>
        <dbReference type="Proteomes" id="UP001596045"/>
    </source>
</evidence>
<evidence type="ECO:0000256" key="4">
    <source>
        <dbReference type="ARBA" id="ARBA00022898"/>
    </source>
</evidence>
<dbReference type="RefSeq" id="WP_378996510.1">
    <property type="nucleotide sequence ID" value="NZ_JBHSMT010000012.1"/>
</dbReference>
<comment type="caution">
    <text evidence="6">The sequence shown here is derived from an EMBL/GenBank/DDBJ whole genome shotgun (WGS) entry which is preliminary data.</text>
</comment>
<dbReference type="NCBIfam" id="TIGR03945">
    <property type="entry name" value="PLP_SbnA_fam"/>
    <property type="match status" value="1"/>
</dbReference>
<keyword evidence="4" id="KW-0663">Pyridoxal phosphate</keyword>
<evidence type="ECO:0000256" key="3">
    <source>
        <dbReference type="ARBA" id="ARBA00022679"/>
    </source>
</evidence>
<dbReference type="InterPro" id="IPR036052">
    <property type="entry name" value="TrpB-like_PALP_sf"/>
</dbReference>
<dbReference type="Gene3D" id="3.40.50.1100">
    <property type="match status" value="2"/>
</dbReference>
<gene>
    <name evidence="6" type="primary">sbnA</name>
    <name evidence="6" type="ORF">ACFPM8_07230</name>
</gene>
<dbReference type="EMBL" id="JBHSMT010000012">
    <property type="protein sequence ID" value="MFC5473748.1"/>
    <property type="molecule type" value="Genomic_DNA"/>
</dbReference>
<dbReference type="Pfam" id="PF00291">
    <property type="entry name" value="PALP"/>
    <property type="match status" value="1"/>
</dbReference>
<dbReference type="InterPro" id="IPR023927">
    <property type="entry name" value="SbnA"/>
</dbReference>
<dbReference type="SUPFAM" id="SSF53686">
    <property type="entry name" value="Tryptophan synthase beta subunit-like PLP-dependent enzymes"/>
    <property type="match status" value="1"/>
</dbReference>
<comment type="cofactor">
    <cofactor evidence="1">
        <name>pyridoxal 5'-phosphate</name>
        <dbReference type="ChEBI" id="CHEBI:597326"/>
    </cofactor>
</comment>
<sequence>MRISQMINDHAFARLQHFPLANTYLKIEAFNPAGSIKLKAALGLIANLEKQGLIKPDSILIESSSGNLGVALAIVCSERGYRFTCVVDPNASQQNVKTMKALGADIITVTIRDENGGYLNTRIEHIKSLQQADSRYVWLNQYANPENPRAHARTTAKSIAESFERLDYLFVGAGTTGTLMGCVQFFSEHRPETRIVAVDSVGSVTFGYPPSKRYIPGLGTSRRPEIFKPGGLFGVEMVPETNAVTMCRWLARSNGLLAGGSTGTVLAGVHAWRERLPKDAVVVAISPDLGERYLDTIYDDHWVSSHFGPHALSSDLSNLSLPPVQSTTPHAVF</sequence>
<accession>A0ABW0M6U4</accession>
<evidence type="ECO:0000256" key="2">
    <source>
        <dbReference type="ARBA" id="ARBA00011738"/>
    </source>
</evidence>
<name>A0ABW0M6U4_9BURK</name>
<comment type="subunit">
    <text evidence="2">Homodimer.</text>
</comment>
<organism evidence="6 7">
    <name type="scientific">Paraherbaspirillum soli</name>
    <dbReference type="NCBI Taxonomy" id="631222"/>
    <lineage>
        <taxon>Bacteria</taxon>
        <taxon>Pseudomonadati</taxon>
        <taxon>Pseudomonadota</taxon>
        <taxon>Betaproteobacteria</taxon>
        <taxon>Burkholderiales</taxon>
        <taxon>Oxalobacteraceae</taxon>
        <taxon>Paraherbaspirillum</taxon>
    </lineage>
</organism>